<feature type="compositionally biased region" description="Polar residues" evidence="1">
    <location>
        <begin position="120"/>
        <end position="130"/>
    </location>
</feature>
<evidence type="ECO:0000256" key="2">
    <source>
        <dbReference type="SAM" id="SignalP"/>
    </source>
</evidence>
<dbReference type="AlphaFoldDB" id="A0AAV1ZJA4"/>
<name>A0AAV1ZJA4_9ARAC</name>
<evidence type="ECO:0000313" key="4">
    <source>
        <dbReference type="Proteomes" id="UP001497382"/>
    </source>
</evidence>
<feature type="compositionally biased region" description="Low complexity" evidence="1">
    <location>
        <begin position="99"/>
        <end position="110"/>
    </location>
</feature>
<feature type="chain" id="PRO_5043359780" evidence="2">
    <location>
        <begin position="18"/>
        <end position="130"/>
    </location>
</feature>
<comment type="caution">
    <text evidence="3">The sequence shown here is derived from an EMBL/GenBank/DDBJ whole genome shotgun (WGS) entry which is preliminary data.</text>
</comment>
<feature type="signal peptide" evidence="2">
    <location>
        <begin position="1"/>
        <end position="17"/>
    </location>
</feature>
<gene>
    <name evidence="3" type="ORF">LARSCL_LOCUS5950</name>
</gene>
<keyword evidence="2" id="KW-0732">Signal</keyword>
<protein>
    <submittedName>
        <fullName evidence="3">Uncharacterized protein</fullName>
    </submittedName>
</protein>
<dbReference type="EMBL" id="CAXIEN010000055">
    <property type="protein sequence ID" value="CAL1271679.1"/>
    <property type="molecule type" value="Genomic_DNA"/>
</dbReference>
<feature type="region of interest" description="Disordered" evidence="1">
    <location>
        <begin position="96"/>
        <end position="130"/>
    </location>
</feature>
<reference evidence="3 4" key="1">
    <citation type="submission" date="2024-04" db="EMBL/GenBank/DDBJ databases">
        <authorList>
            <person name="Rising A."/>
            <person name="Reimegard J."/>
            <person name="Sonavane S."/>
            <person name="Akerstrom W."/>
            <person name="Nylinder S."/>
            <person name="Hedman E."/>
            <person name="Kallberg Y."/>
        </authorList>
    </citation>
    <scope>NUCLEOTIDE SEQUENCE [LARGE SCALE GENOMIC DNA]</scope>
</reference>
<organism evidence="3 4">
    <name type="scientific">Larinioides sclopetarius</name>
    <dbReference type="NCBI Taxonomy" id="280406"/>
    <lineage>
        <taxon>Eukaryota</taxon>
        <taxon>Metazoa</taxon>
        <taxon>Ecdysozoa</taxon>
        <taxon>Arthropoda</taxon>
        <taxon>Chelicerata</taxon>
        <taxon>Arachnida</taxon>
        <taxon>Araneae</taxon>
        <taxon>Araneomorphae</taxon>
        <taxon>Entelegynae</taxon>
        <taxon>Araneoidea</taxon>
        <taxon>Araneidae</taxon>
        <taxon>Larinioides</taxon>
    </lineage>
</organism>
<proteinExistence type="predicted"/>
<sequence>MAFLVGLFLLCVGSVFADPFTYLGDLPLENPDLFGGDILLQDPEDRNAIVNNLQIWPGGVVPYEEDPGLKKTVSATRTWAEWEVSSRCPWVRVAAGKAPSSTSWDTPSDSITNRTDRTEMTTLKSIGTTS</sequence>
<evidence type="ECO:0000313" key="3">
    <source>
        <dbReference type="EMBL" id="CAL1271679.1"/>
    </source>
</evidence>
<keyword evidence="4" id="KW-1185">Reference proteome</keyword>
<accession>A0AAV1ZJA4</accession>
<evidence type="ECO:0000256" key="1">
    <source>
        <dbReference type="SAM" id="MobiDB-lite"/>
    </source>
</evidence>
<dbReference type="Proteomes" id="UP001497382">
    <property type="component" value="Unassembled WGS sequence"/>
</dbReference>